<reference evidence="6" key="1">
    <citation type="submission" date="2016-03" db="EMBL/GenBank/DDBJ databases">
        <title>Mechanisms controlling the formation of the plant cell surface in tip-growing cells are functionally conserved among land plants.</title>
        <authorList>
            <person name="Honkanen S."/>
            <person name="Jones V.A."/>
            <person name="Morieri G."/>
            <person name="Champion C."/>
            <person name="Hetherington A.J."/>
            <person name="Kelly S."/>
            <person name="Saint-Marcoux D."/>
            <person name="Proust H."/>
            <person name="Prescott H."/>
            <person name="Dolan L."/>
        </authorList>
    </citation>
    <scope>NUCLEOTIDE SEQUENCE [LARGE SCALE GENOMIC DNA]</scope>
    <source>
        <tissue evidence="6">Whole gametophyte</tissue>
    </source>
</reference>
<protein>
    <recommendedName>
        <fullName evidence="4">Flotillin-like</fullName>
    </recommendedName>
</protein>
<organism evidence="6 7">
    <name type="scientific">Marchantia polymorpha subsp. ruderalis</name>
    <dbReference type="NCBI Taxonomy" id="1480154"/>
    <lineage>
        <taxon>Eukaryota</taxon>
        <taxon>Viridiplantae</taxon>
        <taxon>Streptophyta</taxon>
        <taxon>Embryophyta</taxon>
        <taxon>Marchantiophyta</taxon>
        <taxon>Marchantiopsida</taxon>
        <taxon>Marchantiidae</taxon>
        <taxon>Marchantiales</taxon>
        <taxon>Marchantiaceae</taxon>
        <taxon>Marchantia</taxon>
    </lineage>
</organism>
<dbReference type="Proteomes" id="UP000077202">
    <property type="component" value="Unassembled WGS sequence"/>
</dbReference>
<comment type="subcellular location">
    <subcellularLocation>
        <location evidence="4">Cell membrane</location>
        <topology evidence="4">Lipid-anchor</topology>
    </subcellularLocation>
    <subcellularLocation>
        <location evidence="4">Membrane</location>
        <location evidence="4">Caveola</location>
    </subcellularLocation>
</comment>
<dbReference type="InterPro" id="IPR027705">
    <property type="entry name" value="Flotillin_fam"/>
</dbReference>
<sequence>MKYMIAKPSEYLIVTGSGITDIKLAKKGWIWPMQSARTFDISPMNYSFDVQAMSIEKLPFTLPAVFTIGPRDDVDSLKRYAKLIAAHDMSGSHVTDLIKGIVEGETRVLAAGMSMEEVFKGTKAFKQEVFNKVQLELDQFGLHIYNANIKQLVDIKGHEYFSYLGQKTQQEAANQAKVDVAEAKYKGDTGAKEREGLTLRNKAKVEAETKIYTKNRASEARQQEVKVRNFSLTVQYNLRANASTTCDLWIRMIFSSFKDIPLSIAARIPVPEFHLEFQATTGGISPTSLSFGLFVIDQDDIILTRRAFHQVDAETKIFENLREAEVAEANATLAAQKAQWEQTTKIAQIEADRTASIRDAELTRDLEKKKALAETERLRGQALARATVDYEVNVQATNAQAYKVQKEADAIFYTRSTEAEGVQKEADAFLYRQQKQADALLYAKEKEAEGIRIMAQAQAAYVTSMLSAFEGNVGAFHDFLMIDRKVYQEMGQINANAIKGLEPKVSVWTTGNSSADGSAPSAAQPIADVYRMIPPLFSTIKEQTGMNGLPNQGMPTLHFMPQNGNSAVAARK</sequence>
<evidence type="ECO:0000259" key="5">
    <source>
        <dbReference type="Pfam" id="PF01145"/>
    </source>
</evidence>
<dbReference type="AlphaFoldDB" id="A0A176WQX3"/>
<comment type="caution">
    <text evidence="6">The sequence shown here is derived from an EMBL/GenBank/DDBJ whole genome shotgun (WGS) entry which is preliminary data.</text>
</comment>
<evidence type="ECO:0000256" key="2">
    <source>
        <dbReference type="ARBA" id="ARBA00022475"/>
    </source>
</evidence>
<evidence type="ECO:0000256" key="4">
    <source>
        <dbReference type="RuleBase" id="RU366054"/>
    </source>
</evidence>
<dbReference type="Gene3D" id="3.30.479.30">
    <property type="entry name" value="Band 7 domain"/>
    <property type="match status" value="1"/>
</dbReference>
<keyword evidence="3 4" id="KW-0472">Membrane</keyword>
<dbReference type="EMBL" id="LVLJ01000170">
    <property type="protein sequence ID" value="OAE35509.1"/>
    <property type="molecule type" value="Genomic_DNA"/>
</dbReference>
<comment type="similarity">
    <text evidence="1 4">Belongs to the band 7/mec-2 family. Flotillin subfamily.</text>
</comment>
<evidence type="ECO:0000313" key="7">
    <source>
        <dbReference type="Proteomes" id="UP000077202"/>
    </source>
</evidence>
<dbReference type="GO" id="GO:0005901">
    <property type="term" value="C:caveola"/>
    <property type="evidence" value="ECO:0007669"/>
    <property type="project" value="UniProtKB-SubCell"/>
</dbReference>
<dbReference type="PANTHER" id="PTHR13806:SF31">
    <property type="entry name" value="FLOTILLIN-LIKE PROTEIN 1-RELATED"/>
    <property type="match status" value="1"/>
</dbReference>
<keyword evidence="7" id="KW-1185">Reference proteome</keyword>
<feature type="domain" description="Band 7" evidence="5">
    <location>
        <begin position="5"/>
        <end position="183"/>
    </location>
</feature>
<gene>
    <name evidence="6" type="ORF">AXG93_2189s1430</name>
</gene>
<dbReference type="InterPro" id="IPR036013">
    <property type="entry name" value="Band_7/SPFH_dom_sf"/>
</dbReference>
<dbReference type="Pfam" id="PF01145">
    <property type="entry name" value="Band_7"/>
    <property type="match status" value="1"/>
</dbReference>
<evidence type="ECO:0000256" key="3">
    <source>
        <dbReference type="ARBA" id="ARBA00023136"/>
    </source>
</evidence>
<dbReference type="InterPro" id="IPR001107">
    <property type="entry name" value="Band_7"/>
</dbReference>
<evidence type="ECO:0000256" key="1">
    <source>
        <dbReference type="ARBA" id="ARBA00007161"/>
    </source>
</evidence>
<keyword evidence="2 4" id="KW-1003">Cell membrane</keyword>
<dbReference type="PANTHER" id="PTHR13806">
    <property type="entry name" value="FLOTILLIN-RELATED"/>
    <property type="match status" value="1"/>
</dbReference>
<accession>A0A176WQX3</accession>
<name>A0A176WQX3_MARPO</name>
<dbReference type="SUPFAM" id="SSF117892">
    <property type="entry name" value="Band 7/SPFH domain"/>
    <property type="match status" value="1"/>
</dbReference>
<evidence type="ECO:0000313" key="6">
    <source>
        <dbReference type="EMBL" id="OAE35509.1"/>
    </source>
</evidence>
<dbReference type="CDD" id="cd03399">
    <property type="entry name" value="SPFH_flotillin"/>
    <property type="match status" value="1"/>
</dbReference>
<proteinExistence type="inferred from homology"/>